<dbReference type="InterPro" id="IPR029063">
    <property type="entry name" value="SAM-dependent_MTases_sf"/>
</dbReference>
<dbReference type="GO" id="GO:0032259">
    <property type="term" value="P:methylation"/>
    <property type="evidence" value="ECO:0007669"/>
    <property type="project" value="UniProtKB-KW"/>
</dbReference>
<dbReference type="Pfam" id="PF13649">
    <property type="entry name" value="Methyltransf_25"/>
    <property type="match status" value="1"/>
</dbReference>
<organism evidence="4 5">
    <name type="scientific">Mycolicibacterium cosmeticum</name>
    <dbReference type="NCBI Taxonomy" id="258533"/>
    <lineage>
        <taxon>Bacteria</taxon>
        <taxon>Bacillati</taxon>
        <taxon>Actinomycetota</taxon>
        <taxon>Actinomycetes</taxon>
        <taxon>Mycobacteriales</taxon>
        <taxon>Mycobacteriaceae</taxon>
        <taxon>Mycolicibacterium</taxon>
    </lineage>
</organism>
<dbReference type="Gene3D" id="3.40.50.150">
    <property type="entry name" value="Vaccinia Virus protein VP39"/>
    <property type="match status" value="1"/>
</dbReference>
<sequence length="201" mass="22032">MTQPGYDALADQYAAMFPEPYQTPFERHAVEAFTEVIRMPGSVVDVGCGPGHVTHDLASRGLDAIGCDPSAAMLALARNAYPQLRFIDDDATLTHVDDPIAAILARFSLIHLPPDRVDAVLRSWASRLRPDTPVLIAVQSSDTPGPATPFDHAVAPAWRWPADELSRVLSSAGFDEDWRLINRPDGVHRFPGVHILAHRRS</sequence>
<accession>W9ATY9</accession>
<evidence type="ECO:0000313" key="4">
    <source>
        <dbReference type="EMBL" id="CDO08983.1"/>
    </source>
</evidence>
<comment type="caution">
    <text evidence="4">The sequence shown here is derived from an EMBL/GenBank/DDBJ whole genome shotgun (WGS) entry which is preliminary data.</text>
</comment>
<dbReference type="CDD" id="cd02440">
    <property type="entry name" value="AdoMet_MTases"/>
    <property type="match status" value="1"/>
</dbReference>
<keyword evidence="2" id="KW-0808">Transferase</keyword>
<keyword evidence="5" id="KW-1185">Reference proteome</keyword>
<name>W9ATY9_MYCCO</name>
<evidence type="ECO:0000259" key="3">
    <source>
        <dbReference type="Pfam" id="PF13649"/>
    </source>
</evidence>
<dbReference type="PANTHER" id="PTHR43861">
    <property type="entry name" value="TRANS-ACONITATE 2-METHYLTRANSFERASE-RELATED"/>
    <property type="match status" value="1"/>
</dbReference>
<dbReference type="AlphaFoldDB" id="W9ATY9"/>
<dbReference type="EMBL" id="CCBB010000002">
    <property type="protein sequence ID" value="CDO08983.1"/>
    <property type="molecule type" value="Genomic_DNA"/>
</dbReference>
<reference evidence="4" key="2">
    <citation type="submission" date="2014-03" db="EMBL/GenBank/DDBJ databases">
        <authorList>
            <person name="Urmite Genomes"/>
        </authorList>
    </citation>
    <scope>NUCLEOTIDE SEQUENCE</scope>
    <source>
        <strain evidence="4">DSM 44829</strain>
    </source>
</reference>
<dbReference type="InterPro" id="IPR041698">
    <property type="entry name" value="Methyltransf_25"/>
</dbReference>
<dbReference type="RefSeq" id="WP_036400163.1">
    <property type="nucleotide sequence ID" value="NZ_CCBB010000002.1"/>
</dbReference>
<protein>
    <submittedName>
        <fullName evidence="4">Type 11 methyltransferase</fullName>
    </submittedName>
</protein>
<dbReference type="OrthoDB" id="9805171at2"/>
<gene>
    <name evidence="4" type="ORF">BN977_03803</name>
</gene>
<evidence type="ECO:0000256" key="1">
    <source>
        <dbReference type="ARBA" id="ARBA00022603"/>
    </source>
</evidence>
<dbReference type="PANTHER" id="PTHR43861:SF1">
    <property type="entry name" value="TRANS-ACONITATE 2-METHYLTRANSFERASE"/>
    <property type="match status" value="1"/>
</dbReference>
<evidence type="ECO:0000313" key="5">
    <source>
        <dbReference type="Proteomes" id="UP000028870"/>
    </source>
</evidence>
<reference evidence="4" key="1">
    <citation type="submission" date="2014-03" db="EMBL/GenBank/DDBJ databases">
        <title>Draft Genome Sequence of Mycobacterium cosmeticum DSM 44829.</title>
        <authorList>
            <person name="Croce O."/>
            <person name="Robert C."/>
            <person name="Raoult D."/>
            <person name="Drancourt M."/>
        </authorList>
    </citation>
    <scope>NUCLEOTIDE SEQUENCE [LARGE SCALE GENOMIC DNA]</scope>
    <source>
        <strain evidence="4">DSM 44829</strain>
    </source>
</reference>
<feature type="domain" description="Methyltransferase" evidence="3">
    <location>
        <begin position="43"/>
        <end position="131"/>
    </location>
</feature>
<dbReference type="SUPFAM" id="SSF53335">
    <property type="entry name" value="S-adenosyl-L-methionine-dependent methyltransferases"/>
    <property type="match status" value="1"/>
</dbReference>
<keyword evidence="1 4" id="KW-0489">Methyltransferase</keyword>
<evidence type="ECO:0000256" key="2">
    <source>
        <dbReference type="ARBA" id="ARBA00022679"/>
    </source>
</evidence>
<proteinExistence type="predicted"/>
<dbReference type="Proteomes" id="UP000028870">
    <property type="component" value="Unassembled WGS sequence"/>
</dbReference>
<dbReference type="GO" id="GO:0008168">
    <property type="term" value="F:methyltransferase activity"/>
    <property type="evidence" value="ECO:0007669"/>
    <property type="project" value="UniProtKB-KW"/>
</dbReference>
<dbReference type="eggNOG" id="COG2226">
    <property type="taxonomic scope" value="Bacteria"/>
</dbReference>
<dbReference type="STRING" id="258533.BN977_03803"/>